<gene>
    <name evidence="3" type="ORF">ENJ61_03510</name>
</gene>
<sequence>MVETPKLSSLAGELLRFFLISSFLVGVLISLVFYLFAGINPYQSFALGFFIAAVWVFFNILWTKGKLEELFARIMYVIELLEEKQKGKTVVPVPIHEEMLDIVNSIKELVASFEEKYERQIRDLEDQIESISENSTRILRALEKMEEGYLKTEFPTGLDPVGAIGQAMQQVCDVYREKFTRVKEFFQECRKDLEELALLLEESEDKIEVHRIKEIVNRLARAEERIEEELGFLKDI</sequence>
<feature type="coiled-coil region" evidence="1">
    <location>
        <begin position="114"/>
        <end position="141"/>
    </location>
</feature>
<evidence type="ECO:0000256" key="1">
    <source>
        <dbReference type="SAM" id="Coils"/>
    </source>
</evidence>
<comment type="caution">
    <text evidence="3">The sequence shown here is derived from an EMBL/GenBank/DDBJ whole genome shotgun (WGS) entry which is preliminary data.</text>
</comment>
<feature type="coiled-coil region" evidence="1">
    <location>
        <begin position="186"/>
        <end position="229"/>
    </location>
</feature>
<name>A0A7C5Q2M3_AQUAO</name>
<accession>A0A7C5Q2M3</accession>
<keyword evidence="2" id="KW-1133">Transmembrane helix</keyword>
<keyword evidence="2" id="KW-0472">Membrane</keyword>
<keyword evidence="2" id="KW-0812">Transmembrane</keyword>
<evidence type="ECO:0000256" key="2">
    <source>
        <dbReference type="SAM" id="Phobius"/>
    </source>
</evidence>
<dbReference type="AlphaFoldDB" id="A0A7C5Q2M3"/>
<feature type="transmembrane region" description="Helical" evidence="2">
    <location>
        <begin position="14"/>
        <end position="36"/>
    </location>
</feature>
<dbReference type="EMBL" id="DRNB01000130">
    <property type="protein sequence ID" value="HHJ63953.1"/>
    <property type="molecule type" value="Genomic_DNA"/>
</dbReference>
<protein>
    <submittedName>
        <fullName evidence="3">Uncharacterized protein</fullName>
    </submittedName>
</protein>
<proteinExistence type="predicted"/>
<keyword evidence="1" id="KW-0175">Coiled coil</keyword>
<dbReference type="Proteomes" id="UP000885792">
    <property type="component" value="Unassembled WGS sequence"/>
</dbReference>
<reference evidence="3" key="1">
    <citation type="journal article" date="2020" name="mSystems">
        <title>Genome- and Community-Level Interaction Insights into Carbon Utilization and Element Cycling Functions of Hydrothermarchaeota in Hydrothermal Sediment.</title>
        <authorList>
            <person name="Zhou Z."/>
            <person name="Liu Y."/>
            <person name="Xu W."/>
            <person name="Pan J."/>
            <person name="Luo Z.H."/>
            <person name="Li M."/>
        </authorList>
    </citation>
    <scope>NUCLEOTIDE SEQUENCE [LARGE SCALE GENOMIC DNA]</scope>
    <source>
        <strain evidence="3">HyVt-501</strain>
    </source>
</reference>
<evidence type="ECO:0000313" key="3">
    <source>
        <dbReference type="EMBL" id="HHJ63953.1"/>
    </source>
</evidence>
<feature type="transmembrane region" description="Helical" evidence="2">
    <location>
        <begin position="42"/>
        <end position="62"/>
    </location>
</feature>
<organism evidence="3">
    <name type="scientific">Aquifex aeolicus</name>
    <dbReference type="NCBI Taxonomy" id="63363"/>
    <lineage>
        <taxon>Bacteria</taxon>
        <taxon>Pseudomonadati</taxon>
        <taxon>Aquificota</taxon>
        <taxon>Aquificia</taxon>
        <taxon>Aquificales</taxon>
        <taxon>Aquificaceae</taxon>
        <taxon>Aquifex</taxon>
    </lineage>
</organism>